<dbReference type="EMBL" id="JBHTOD010000003">
    <property type="protein sequence ID" value="MFD1455145.1"/>
    <property type="molecule type" value="Genomic_DNA"/>
</dbReference>
<feature type="chain" id="PRO_5045811649" description="DUF4822 domain-containing protein" evidence="1">
    <location>
        <begin position="22"/>
        <end position="147"/>
    </location>
</feature>
<dbReference type="Proteomes" id="UP001597189">
    <property type="component" value="Unassembled WGS sequence"/>
</dbReference>
<name>A0ABW4D3I7_9LACO</name>
<evidence type="ECO:0000313" key="2">
    <source>
        <dbReference type="EMBL" id="MFD1455145.1"/>
    </source>
</evidence>
<gene>
    <name evidence="2" type="ORF">ACFQ44_05495</name>
</gene>
<keyword evidence="1" id="KW-0732">Signal</keyword>
<reference evidence="3" key="1">
    <citation type="journal article" date="2019" name="Int. J. Syst. Evol. Microbiol.">
        <title>The Global Catalogue of Microorganisms (GCM) 10K type strain sequencing project: providing services to taxonomists for standard genome sequencing and annotation.</title>
        <authorList>
            <consortium name="The Broad Institute Genomics Platform"/>
            <consortium name="The Broad Institute Genome Sequencing Center for Infectious Disease"/>
            <person name="Wu L."/>
            <person name="Ma J."/>
        </authorList>
    </citation>
    <scope>NUCLEOTIDE SEQUENCE [LARGE SCALE GENOMIC DNA]</scope>
    <source>
        <strain evidence="3">CCM 8979</strain>
    </source>
</reference>
<protein>
    <recommendedName>
        <fullName evidence="4">DUF4822 domain-containing protein</fullName>
    </recommendedName>
</protein>
<feature type="signal peptide" evidence="1">
    <location>
        <begin position="1"/>
        <end position="21"/>
    </location>
</feature>
<evidence type="ECO:0000256" key="1">
    <source>
        <dbReference type="SAM" id="SignalP"/>
    </source>
</evidence>
<sequence length="147" mass="16716">MRKVFATAAAVVLGLTLGAVAQPQTSAQAAKYHQGMPKVLRGKWIMPKNERWKLSNEDGVLKHFKISNSKFIVKQPDTNDTYLSPRYKKTSKGHYTVLTHYKNISTIVKGRVFRDKKNVKMHFVLKKGLLSIKGNNSLSGFHYQRVK</sequence>
<evidence type="ECO:0000313" key="3">
    <source>
        <dbReference type="Proteomes" id="UP001597189"/>
    </source>
</evidence>
<evidence type="ECO:0008006" key="4">
    <source>
        <dbReference type="Google" id="ProtNLM"/>
    </source>
</evidence>
<keyword evidence="3" id="KW-1185">Reference proteome</keyword>
<proteinExistence type="predicted"/>
<accession>A0ABW4D3I7</accession>
<dbReference type="RefSeq" id="WP_203643751.1">
    <property type="nucleotide sequence ID" value="NZ_BOLN01000003.1"/>
</dbReference>
<organism evidence="2 3">
    <name type="scientific">Levilactobacillus lanxiensis</name>
    <dbReference type="NCBI Taxonomy" id="2799568"/>
    <lineage>
        <taxon>Bacteria</taxon>
        <taxon>Bacillati</taxon>
        <taxon>Bacillota</taxon>
        <taxon>Bacilli</taxon>
        <taxon>Lactobacillales</taxon>
        <taxon>Lactobacillaceae</taxon>
        <taxon>Levilactobacillus</taxon>
    </lineage>
</organism>
<comment type="caution">
    <text evidence="2">The sequence shown here is derived from an EMBL/GenBank/DDBJ whole genome shotgun (WGS) entry which is preliminary data.</text>
</comment>